<proteinExistence type="inferred from homology"/>
<evidence type="ECO:0000256" key="2">
    <source>
        <dbReference type="ARBA" id="ARBA00023158"/>
    </source>
</evidence>
<feature type="region of interest" description="Disordered" evidence="3">
    <location>
        <begin position="1023"/>
        <end position="1051"/>
    </location>
</feature>
<comment type="caution">
    <text evidence="6">The sequence shown here is derived from an EMBL/GenBank/DDBJ whole genome shotgun (WGS) entry which is preliminary data.</text>
</comment>
<dbReference type="Pfam" id="PF02171">
    <property type="entry name" value="Piwi"/>
    <property type="match status" value="1"/>
</dbReference>
<dbReference type="AlphaFoldDB" id="A0A9D5C0P1"/>
<evidence type="ECO:0000259" key="4">
    <source>
        <dbReference type="PROSITE" id="PS50821"/>
    </source>
</evidence>
<dbReference type="Pfam" id="PF16486">
    <property type="entry name" value="ArgoN"/>
    <property type="match status" value="1"/>
</dbReference>
<dbReference type="Gene3D" id="3.40.50.2300">
    <property type="match status" value="1"/>
</dbReference>
<dbReference type="InterPro" id="IPR003100">
    <property type="entry name" value="PAZ_dom"/>
</dbReference>
<feature type="region of interest" description="Disordered" evidence="3">
    <location>
        <begin position="177"/>
        <end position="202"/>
    </location>
</feature>
<protein>
    <recommendedName>
        <fullName evidence="8">Argonaute 1</fullName>
    </recommendedName>
</protein>
<feature type="region of interest" description="Disordered" evidence="3">
    <location>
        <begin position="1"/>
        <end position="160"/>
    </location>
</feature>
<comment type="similarity">
    <text evidence="1">Belongs to the argonaute family. Ago subfamily.</text>
</comment>
<evidence type="ECO:0000256" key="3">
    <source>
        <dbReference type="SAM" id="MobiDB-lite"/>
    </source>
</evidence>
<dbReference type="FunFam" id="2.170.260.10:FF:000001">
    <property type="entry name" value="Protein argonaute-2"/>
    <property type="match status" value="1"/>
</dbReference>
<dbReference type="EMBL" id="JAGGNH010000009">
    <property type="protein sequence ID" value="KAJ0963882.1"/>
    <property type="molecule type" value="Genomic_DNA"/>
</dbReference>
<name>A0A9D5C0P1_9LILI</name>
<dbReference type="SMART" id="SM01163">
    <property type="entry name" value="DUF1785"/>
    <property type="match status" value="1"/>
</dbReference>
<keyword evidence="7" id="KW-1185">Reference proteome</keyword>
<feature type="compositionally biased region" description="Low complexity" evidence="3">
    <location>
        <begin position="137"/>
        <end position="148"/>
    </location>
</feature>
<dbReference type="InterPro" id="IPR003165">
    <property type="entry name" value="Piwi"/>
</dbReference>
<evidence type="ECO:0008006" key="8">
    <source>
        <dbReference type="Google" id="ProtNLM"/>
    </source>
</evidence>
<evidence type="ECO:0000256" key="1">
    <source>
        <dbReference type="ARBA" id="ARBA00008201"/>
    </source>
</evidence>
<feature type="domain" description="PAZ" evidence="4">
    <location>
        <begin position="409"/>
        <end position="522"/>
    </location>
</feature>
<reference evidence="6" key="2">
    <citation type="journal article" date="2022" name="Hortic Res">
        <title>The genome of Dioscorea zingiberensis sheds light on the biosynthesis, origin and evolution of the medicinally important diosgenin saponins.</title>
        <authorList>
            <person name="Li Y."/>
            <person name="Tan C."/>
            <person name="Li Z."/>
            <person name="Guo J."/>
            <person name="Li S."/>
            <person name="Chen X."/>
            <person name="Wang C."/>
            <person name="Dai X."/>
            <person name="Yang H."/>
            <person name="Song W."/>
            <person name="Hou L."/>
            <person name="Xu J."/>
            <person name="Tong Z."/>
            <person name="Xu A."/>
            <person name="Yuan X."/>
            <person name="Wang W."/>
            <person name="Yang Q."/>
            <person name="Chen L."/>
            <person name="Sun Z."/>
            <person name="Wang K."/>
            <person name="Pan B."/>
            <person name="Chen J."/>
            <person name="Bao Y."/>
            <person name="Liu F."/>
            <person name="Qi X."/>
            <person name="Gang D.R."/>
            <person name="Wen J."/>
            <person name="Li J."/>
        </authorList>
    </citation>
    <scope>NUCLEOTIDE SEQUENCE</scope>
    <source>
        <strain evidence="6">Dzin_1.0</strain>
    </source>
</reference>
<feature type="compositionally biased region" description="Gly residues" evidence="3">
    <location>
        <begin position="54"/>
        <end position="70"/>
    </location>
</feature>
<dbReference type="SUPFAM" id="SSF53098">
    <property type="entry name" value="Ribonuclease H-like"/>
    <property type="match status" value="1"/>
</dbReference>
<dbReference type="PROSITE" id="PS50821">
    <property type="entry name" value="PAZ"/>
    <property type="match status" value="1"/>
</dbReference>
<keyword evidence="2" id="KW-0943">RNA-mediated gene silencing</keyword>
<dbReference type="PANTHER" id="PTHR22891">
    <property type="entry name" value="EUKARYOTIC TRANSLATION INITIATION FACTOR 2C"/>
    <property type="match status" value="1"/>
</dbReference>
<evidence type="ECO:0000259" key="5">
    <source>
        <dbReference type="PROSITE" id="PS50822"/>
    </source>
</evidence>
<evidence type="ECO:0000313" key="6">
    <source>
        <dbReference type="EMBL" id="KAJ0963882.1"/>
    </source>
</evidence>
<accession>A0A9D5C0P1</accession>
<dbReference type="CDD" id="cd02846">
    <property type="entry name" value="PAZ_argonaute_like"/>
    <property type="match status" value="1"/>
</dbReference>
<dbReference type="InterPro" id="IPR024357">
    <property type="entry name" value="Argonaut_Gly-rich"/>
</dbReference>
<dbReference type="Pfam" id="PF16487">
    <property type="entry name" value="ArgoMid"/>
    <property type="match status" value="1"/>
</dbReference>
<dbReference type="Gene3D" id="3.30.420.10">
    <property type="entry name" value="Ribonuclease H-like superfamily/Ribonuclease H"/>
    <property type="match status" value="1"/>
</dbReference>
<organism evidence="6 7">
    <name type="scientific">Dioscorea zingiberensis</name>
    <dbReference type="NCBI Taxonomy" id="325984"/>
    <lineage>
        <taxon>Eukaryota</taxon>
        <taxon>Viridiplantae</taxon>
        <taxon>Streptophyta</taxon>
        <taxon>Embryophyta</taxon>
        <taxon>Tracheophyta</taxon>
        <taxon>Spermatophyta</taxon>
        <taxon>Magnoliopsida</taxon>
        <taxon>Liliopsida</taxon>
        <taxon>Dioscoreales</taxon>
        <taxon>Dioscoreaceae</taxon>
        <taxon>Dioscorea</taxon>
    </lineage>
</organism>
<evidence type="ECO:0000313" key="7">
    <source>
        <dbReference type="Proteomes" id="UP001085076"/>
    </source>
</evidence>
<dbReference type="InterPro" id="IPR032472">
    <property type="entry name" value="ArgoL2"/>
</dbReference>
<feature type="domain" description="Piwi" evidence="5">
    <location>
        <begin position="698"/>
        <end position="1019"/>
    </location>
</feature>
<dbReference type="Pfam" id="PF12764">
    <property type="entry name" value="Gly-rich_Ago1"/>
    <property type="match status" value="1"/>
</dbReference>
<dbReference type="Pfam" id="PF02170">
    <property type="entry name" value="PAZ"/>
    <property type="match status" value="1"/>
</dbReference>
<dbReference type="CDD" id="cd04657">
    <property type="entry name" value="Piwi_ago-like"/>
    <property type="match status" value="1"/>
</dbReference>
<feature type="compositionally biased region" description="Polar residues" evidence="3">
    <location>
        <begin position="149"/>
        <end position="159"/>
    </location>
</feature>
<dbReference type="InterPro" id="IPR045246">
    <property type="entry name" value="Piwi_ago-like"/>
</dbReference>
<dbReference type="Proteomes" id="UP001085076">
    <property type="component" value="Miscellaneous, Linkage group lg09"/>
</dbReference>
<dbReference type="SUPFAM" id="SSF101690">
    <property type="entry name" value="PAZ domain"/>
    <property type="match status" value="1"/>
</dbReference>
<reference evidence="6" key="1">
    <citation type="submission" date="2021-03" db="EMBL/GenBank/DDBJ databases">
        <authorList>
            <person name="Li Z."/>
            <person name="Yang C."/>
        </authorList>
    </citation>
    <scope>NUCLEOTIDE SEQUENCE</scope>
    <source>
        <strain evidence="6">Dzin_1.0</strain>
        <tissue evidence="6">Leaf</tissue>
    </source>
</reference>
<dbReference type="InterPro" id="IPR032474">
    <property type="entry name" value="Argonaute_N"/>
</dbReference>
<dbReference type="SMART" id="SM00950">
    <property type="entry name" value="Piwi"/>
    <property type="match status" value="1"/>
</dbReference>
<dbReference type="InterPro" id="IPR036397">
    <property type="entry name" value="RNaseH_sf"/>
</dbReference>
<dbReference type="InterPro" id="IPR014811">
    <property type="entry name" value="ArgoL1"/>
</dbReference>
<dbReference type="FunFam" id="3.30.420.10:FF:000013">
    <property type="entry name" value="protein argonaute 10-like"/>
    <property type="match status" value="1"/>
</dbReference>
<dbReference type="InterPro" id="IPR032473">
    <property type="entry name" value="Argonaute_Mid_dom"/>
</dbReference>
<dbReference type="GO" id="GO:0003723">
    <property type="term" value="F:RNA binding"/>
    <property type="evidence" value="ECO:0007669"/>
    <property type="project" value="InterPro"/>
</dbReference>
<dbReference type="SMART" id="SM00949">
    <property type="entry name" value="PAZ"/>
    <property type="match status" value="1"/>
</dbReference>
<dbReference type="InterPro" id="IPR036085">
    <property type="entry name" value="PAZ_dom_sf"/>
</dbReference>
<dbReference type="GO" id="GO:0031047">
    <property type="term" value="P:regulatory ncRNA-mediated gene silencing"/>
    <property type="evidence" value="ECO:0007669"/>
    <property type="project" value="UniProtKB-KW"/>
</dbReference>
<gene>
    <name evidence="6" type="ORF">J5N97_029004</name>
</gene>
<dbReference type="InterPro" id="IPR012337">
    <property type="entry name" value="RNaseH-like_sf"/>
</dbReference>
<dbReference type="Gene3D" id="2.170.260.10">
    <property type="entry name" value="paz domain"/>
    <property type="match status" value="1"/>
</dbReference>
<dbReference type="FunFam" id="3.40.50.2300:FF:000110">
    <property type="entry name" value="Argonaute 10"/>
    <property type="match status" value="1"/>
</dbReference>
<dbReference type="Pfam" id="PF08699">
    <property type="entry name" value="ArgoL1"/>
    <property type="match status" value="1"/>
</dbReference>
<dbReference type="PROSITE" id="PS50822">
    <property type="entry name" value="PIWI"/>
    <property type="match status" value="1"/>
</dbReference>
<dbReference type="Pfam" id="PF16488">
    <property type="entry name" value="ArgoL2"/>
    <property type="match status" value="1"/>
</dbReference>
<dbReference type="OrthoDB" id="10252740at2759"/>
<sequence>MVRKARTELPGSEEASGSQDPGGIGGTQRPVIQQQGGRGGRGWAPANPQQPYYGGRGGAVYQVRGGGPHPRGGMAQPQQGALPPTEHQGRGRHPQRGGMAPQHYRGGHRDGGQMAGGHGVGPSVAGPSRPLVPELHQATQAPNPATQASSSQYGPSQSPRVAPVRMLDQFEHLSIKDKAGPSQATQQLVPVAPSSKSMRFPLRPGKGSYGTKCLVKANHFFAELPDKDLHQYDVSIIPEVTSRGVNRAVMRQLIALYQESHLGGRLPAYDGRKSLYTAGPLPFSSKEFQITLIDEDDGSGMERRQRPFKVVIKLAARADLHHLQMFLDGKHAEAPQEALQVLDIVLRELPNQRYTPVGRSFYSADLGRKQPLGEGLESWRGFYQSIRPTQMGLSLNIDMSSTAFIEPLPVIEFVAQLLNRDVSARPLSDADRVKIKKALRGIKVEVTHRGNMRRKYRISGLTPQATRELTFPVDERGTMKSVVQYFQETYGFTIQHTTWPCLQVGNQQRPNYLPMEVCKIVEGQRYSKRLNERQITALLKVTCQRPYQRELDIVQTVHHNEYGSDRYATEFGIKISDKLASVEARILPAPRLKYNDNGREKDVLPKIGQWNMMNKKMVNGGRVNNWICINFSRNVQDNVARGFCYELAQMCQISGMDFFLEPVLPPLGAHPDQVERVLKARYHDAMTRLRPQGKDLDLLIAILPDNNGSLYGDLKRICETDLGLVSQCCLTKHVFKMSKQYLANVALKINVKVGGRNTVLMDALTRRIPLVSDRPTIIFGADVTHPHPGEDSSPSIAAVVASQDWPEITKYAGLVSAQAHREELIQDLFRFRQDPNRGNVPGGMIMELLKSFLVATGQKPQRIIFYRDGVSEGQFYQVLLHELDAIRKACASLESNYQPPVTFVVVQKRHHTRLFANNHADQRTVDRSGNILPGTVVDSKICHPTEFDFYLCSHAGIQGTSRPAHYHVLWDENKFSADELQSLTNNLCYTYARCTRSVSIVPPAYYAHLAAFRARFYMEPDTSDSGSMTSAAAGRGQGGGPRTTRVPGSAIRPLPALKDNVKRVMFYC</sequence>